<reference evidence="2" key="1">
    <citation type="journal article" date="2020" name="Nature">
        <title>Giant virus diversity and host interactions through global metagenomics.</title>
        <authorList>
            <person name="Schulz F."/>
            <person name="Roux S."/>
            <person name="Paez-Espino D."/>
            <person name="Jungbluth S."/>
            <person name="Walsh D.A."/>
            <person name="Denef V.J."/>
            <person name="McMahon K.D."/>
            <person name="Konstantinidis K.T."/>
            <person name="Eloe-Fadrosh E.A."/>
            <person name="Kyrpides N.C."/>
            <person name="Woyke T."/>
        </authorList>
    </citation>
    <scope>NUCLEOTIDE SEQUENCE</scope>
    <source>
        <strain evidence="2">GVMAG-M-3300023179-150</strain>
    </source>
</reference>
<feature type="region of interest" description="Disordered" evidence="1">
    <location>
        <begin position="1"/>
        <end position="41"/>
    </location>
</feature>
<sequence>MINNKDPITHNHQPFNTPNWWEHSSLPVNSKYPKKPTDPIL</sequence>
<dbReference type="EMBL" id="MN739746">
    <property type="protein sequence ID" value="QHT24537.1"/>
    <property type="molecule type" value="Genomic_DNA"/>
</dbReference>
<name>A0A6C0E5T0_9ZZZZ</name>
<proteinExistence type="predicted"/>
<evidence type="ECO:0000313" key="2">
    <source>
        <dbReference type="EMBL" id="QHT24537.1"/>
    </source>
</evidence>
<feature type="compositionally biased region" description="Polar residues" evidence="1">
    <location>
        <begin position="10"/>
        <end position="19"/>
    </location>
</feature>
<accession>A0A6C0E5T0</accession>
<organism evidence="2">
    <name type="scientific">viral metagenome</name>
    <dbReference type="NCBI Taxonomy" id="1070528"/>
    <lineage>
        <taxon>unclassified sequences</taxon>
        <taxon>metagenomes</taxon>
        <taxon>organismal metagenomes</taxon>
    </lineage>
</organism>
<dbReference type="AlphaFoldDB" id="A0A6C0E5T0"/>
<evidence type="ECO:0000256" key="1">
    <source>
        <dbReference type="SAM" id="MobiDB-lite"/>
    </source>
</evidence>
<protein>
    <submittedName>
        <fullName evidence="2">Uncharacterized protein</fullName>
    </submittedName>
</protein>